<dbReference type="GeneTree" id="ENSGT00940000159625"/>
<keyword evidence="5 8" id="KW-1133">Transmembrane helix</keyword>
<reference evidence="10" key="1">
    <citation type="submission" date="2025-08" db="UniProtKB">
        <authorList>
            <consortium name="Ensembl"/>
        </authorList>
    </citation>
    <scope>IDENTIFICATION</scope>
</reference>
<evidence type="ECO:0000256" key="4">
    <source>
        <dbReference type="ARBA" id="ARBA00022801"/>
    </source>
</evidence>
<name>A0A3Q2UIY7_FUNHE</name>
<feature type="transmembrane region" description="Helical" evidence="8">
    <location>
        <begin position="32"/>
        <end position="56"/>
    </location>
</feature>
<dbReference type="PANTHER" id="PTHR23344:SF1">
    <property type="entry name" value="GLYCEROPHOSPHOINOSITOL INOSITOLPHOSPHODIESTERASE GDPD2"/>
    <property type="match status" value="1"/>
</dbReference>
<protein>
    <submittedName>
        <fullName evidence="10">Glycerophosphodiester phosphodiesterase domain containing 2</fullName>
    </submittedName>
</protein>
<dbReference type="GO" id="GO:0006629">
    <property type="term" value="P:lipid metabolic process"/>
    <property type="evidence" value="ECO:0007669"/>
    <property type="project" value="InterPro"/>
</dbReference>
<keyword evidence="6 8" id="KW-0472">Membrane</keyword>
<feature type="transmembrane region" description="Helical" evidence="8">
    <location>
        <begin position="179"/>
        <end position="199"/>
    </location>
</feature>
<evidence type="ECO:0000256" key="3">
    <source>
        <dbReference type="ARBA" id="ARBA00022692"/>
    </source>
</evidence>
<accession>A0A3Q2UIY7</accession>
<evidence type="ECO:0000256" key="8">
    <source>
        <dbReference type="SAM" id="Phobius"/>
    </source>
</evidence>
<dbReference type="InterPro" id="IPR030395">
    <property type="entry name" value="GP_PDE_dom"/>
</dbReference>
<dbReference type="Pfam" id="PF03009">
    <property type="entry name" value="GDPD"/>
    <property type="match status" value="1"/>
</dbReference>
<dbReference type="Ensembl" id="ENSFHET00000022204.1">
    <property type="protein sequence ID" value="ENSFHEP00000030575.1"/>
    <property type="gene ID" value="ENSFHEG00000015943.1"/>
</dbReference>
<dbReference type="Gene3D" id="3.20.20.190">
    <property type="entry name" value="Phosphatidylinositol (PI) phosphodiesterase"/>
    <property type="match status" value="1"/>
</dbReference>
<feature type="transmembrane region" description="Helical" evidence="8">
    <location>
        <begin position="482"/>
        <end position="501"/>
    </location>
</feature>
<keyword evidence="4" id="KW-0378">Hydrolase</keyword>
<evidence type="ECO:0000256" key="6">
    <source>
        <dbReference type="ARBA" id="ARBA00023136"/>
    </source>
</evidence>
<dbReference type="AlphaFoldDB" id="A0A3Q2UIY7"/>
<evidence type="ECO:0000256" key="2">
    <source>
        <dbReference type="ARBA" id="ARBA00007277"/>
    </source>
</evidence>
<dbReference type="InterPro" id="IPR017946">
    <property type="entry name" value="PLC-like_Pdiesterase_TIM-brl"/>
</dbReference>
<evidence type="ECO:0000313" key="10">
    <source>
        <dbReference type="Ensembl" id="ENSFHEP00000030575.1"/>
    </source>
</evidence>
<reference evidence="10" key="2">
    <citation type="submission" date="2025-09" db="UniProtKB">
        <authorList>
            <consortium name="Ensembl"/>
        </authorList>
    </citation>
    <scope>IDENTIFICATION</scope>
</reference>
<evidence type="ECO:0000256" key="1">
    <source>
        <dbReference type="ARBA" id="ARBA00004141"/>
    </source>
</evidence>
<comment type="similarity">
    <text evidence="2">Belongs to the glycerophosphoryl diester phosphodiesterase family.</text>
</comment>
<dbReference type="STRING" id="8078.ENSFHEP00000030575"/>
<comment type="subcellular location">
    <subcellularLocation>
        <location evidence="1">Membrane</location>
        <topology evidence="1">Multi-pass membrane protein</topology>
    </subcellularLocation>
</comment>
<dbReference type="GO" id="GO:0005886">
    <property type="term" value="C:plasma membrane"/>
    <property type="evidence" value="ECO:0007669"/>
    <property type="project" value="TreeGrafter"/>
</dbReference>
<keyword evidence="7" id="KW-0325">Glycoprotein</keyword>
<feature type="transmembrane region" description="Helical" evidence="8">
    <location>
        <begin position="76"/>
        <end position="100"/>
    </location>
</feature>
<dbReference type="Proteomes" id="UP000265000">
    <property type="component" value="Unplaced"/>
</dbReference>
<dbReference type="PANTHER" id="PTHR23344">
    <property type="entry name" value="GLYCEROPHOSPHORYL DIESTER PHOSPHODIESTERASE"/>
    <property type="match status" value="1"/>
</dbReference>
<evidence type="ECO:0000256" key="5">
    <source>
        <dbReference type="ARBA" id="ARBA00022989"/>
    </source>
</evidence>
<sequence length="525" mass="60602">MTTLDSCCRVCSRLFFSCRLKNPSDGMKNRTCCWFTVVSVGALLSLFAMYSCLIVYNDRDNVNWMIFSMVRKHINFFMVAMIIFAVFASYCVLLLLFALVQVALREKLHLHWLHVIFICLGVIIISAWIVVMAYHERLIVTLSLQYMAPFLQFGAVGALTLLSWFVFRAYQEAKKESKFLIAAVFLVVSAFIFLCPLLISSPCLMEIKDLKKDLPRPKLYGHRGAPMLAPENTMMSFERGANECNLAAFETDVQVSKDGIPFLMHDHKGHFLKRTTNVEEEYTCSKNLSFDKLKTLNAGKWFEEVDPFRTVHLLTGDQKKEAENQHIPSLKELLNLTKKYNIPVMFDLYGSTDCDNTNDTVRTVETIKESNVNSTLIYWLHKNESEHVKTITSDFIQVYNDKKICEKKPGCRLNLEYSHLTMDEIRELRKDDVNVNLYVVNERWLFSLLWCANVSSVTTNACQDLNRMEQPDWTMAPSAYRLAWILADALSILLMIGLFFCQRSCHRRSDVNVLHRIPLLRINSN</sequence>
<evidence type="ECO:0000259" key="9">
    <source>
        <dbReference type="PROSITE" id="PS51704"/>
    </source>
</evidence>
<evidence type="ECO:0000313" key="11">
    <source>
        <dbReference type="Proteomes" id="UP000265000"/>
    </source>
</evidence>
<feature type="transmembrane region" description="Helical" evidence="8">
    <location>
        <begin position="146"/>
        <end position="167"/>
    </location>
</feature>
<evidence type="ECO:0000256" key="7">
    <source>
        <dbReference type="ARBA" id="ARBA00023180"/>
    </source>
</evidence>
<dbReference type="SUPFAM" id="SSF51695">
    <property type="entry name" value="PLC-like phosphodiesterases"/>
    <property type="match status" value="1"/>
</dbReference>
<organism evidence="10 11">
    <name type="scientific">Fundulus heteroclitus</name>
    <name type="common">Killifish</name>
    <name type="synonym">Mummichog</name>
    <dbReference type="NCBI Taxonomy" id="8078"/>
    <lineage>
        <taxon>Eukaryota</taxon>
        <taxon>Metazoa</taxon>
        <taxon>Chordata</taxon>
        <taxon>Craniata</taxon>
        <taxon>Vertebrata</taxon>
        <taxon>Euteleostomi</taxon>
        <taxon>Actinopterygii</taxon>
        <taxon>Neopterygii</taxon>
        <taxon>Teleostei</taxon>
        <taxon>Neoteleostei</taxon>
        <taxon>Acanthomorphata</taxon>
        <taxon>Ovalentaria</taxon>
        <taxon>Atherinomorphae</taxon>
        <taxon>Cyprinodontiformes</taxon>
        <taxon>Fundulidae</taxon>
        <taxon>Fundulus</taxon>
    </lineage>
</organism>
<keyword evidence="3 8" id="KW-0812">Transmembrane</keyword>
<feature type="domain" description="GP-PDE" evidence="9">
    <location>
        <begin position="217"/>
        <end position="469"/>
    </location>
</feature>
<keyword evidence="11" id="KW-1185">Reference proteome</keyword>
<dbReference type="GO" id="GO:0008889">
    <property type="term" value="F:glycerophosphodiester phosphodiesterase activity"/>
    <property type="evidence" value="ECO:0007669"/>
    <property type="project" value="TreeGrafter"/>
</dbReference>
<feature type="transmembrane region" description="Helical" evidence="8">
    <location>
        <begin position="112"/>
        <end position="134"/>
    </location>
</feature>
<dbReference type="PROSITE" id="PS51704">
    <property type="entry name" value="GP_PDE"/>
    <property type="match status" value="1"/>
</dbReference>
<proteinExistence type="inferred from homology"/>